<dbReference type="EMBL" id="BPQQ01000047">
    <property type="protein sequence ID" value="GJE02067.1"/>
    <property type="molecule type" value="Genomic_DNA"/>
</dbReference>
<gene>
    <name evidence="4" type="ORF">GMJLKIPL_4011</name>
</gene>
<comment type="caution">
    <text evidence="4">The sequence shown here is derived from an EMBL/GenBank/DDBJ whole genome shotgun (WGS) entry which is preliminary data.</text>
</comment>
<reference evidence="4" key="1">
    <citation type="journal article" date="2021" name="Front. Microbiol.">
        <title>Comprehensive Comparative Genomics and Phenotyping of Methylobacterium Species.</title>
        <authorList>
            <person name="Alessa O."/>
            <person name="Ogura Y."/>
            <person name="Fujitani Y."/>
            <person name="Takami H."/>
            <person name="Hayashi T."/>
            <person name="Sahin N."/>
            <person name="Tani A."/>
        </authorList>
    </citation>
    <scope>NUCLEOTIDE SEQUENCE</scope>
    <source>
        <strain evidence="4">DSM 17168</strain>
    </source>
</reference>
<dbReference type="Pfam" id="PF03797">
    <property type="entry name" value="Autotransporter"/>
    <property type="match status" value="1"/>
</dbReference>
<dbReference type="InterPro" id="IPR012332">
    <property type="entry name" value="Autotransporter_pectin_lyase_C"/>
</dbReference>
<name>A0ABQ4SFR5_9HYPH</name>
<evidence type="ECO:0000259" key="3">
    <source>
        <dbReference type="PROSITE" id="PS51208"/>
    </source>
</evidence>
<dbReference type="SMART" id="SM00869">
    <property type="entry name" value="Autotransporter"/>
    <property type="match status" value="1"/>
</dbReference>
<dbReference type="InterPro" id="IPR006315">
    <property type="entry name" value="OM_autotransptr_brl_dom"/>
</dbReference>
<keyword evidence="5" id="KW-1185">Reference proteome</keyword>
<dbReference type="InterPro" id="IPR043990">
    <property type="entry name" value="AC_1"/>
</dbReference>
<dbReference type="Proteomes" id="UP001055153">
    <property type="component" value="Unassembled WGS sequence"/>
</dbReference>
<dbReference type="PROSITE" id="PS51208">
    <property type="entry name" value="AUTOTRANSPORTER"/>
    <property type="match status" value="1"/>
</dbReference>
<evidence type="ECO:0000313" key="5">
    <source>
        <dbReference type="Proteomes" id="UP001055153"/>
    </source>
</evidence>
<dbReference type="PANTHER" id="PTHR13802">
    <property type="entry name" value="MUCIN 4-RELATED"/>
    <property type="match status" value="1"/>
</dbReference>
<organism evidence="4 5">
    <name type="scientific">Methylobacterium isbiliense</name>
    <dbReference type="NCBI Taxonomy" id="315478"/>
    <lineage>
        <taxon>Bacteria</taxon>
        <taxon>Pseudomonadati</taxon>
        <taxon>Pseudomonadota</taxon>
        <taxon>Alphaproteobacteria</taxon>
        <taxon>Hyphomicrobiales</taxon>
        <taxon>Methylobacteriaceae</taxon>
        <taxon>Methylobacterium</taxon>
    </lineage>
</organism>
<dbReference type="SUPFAM" id="SSF103515">
    <property type="entry name" value="Autotransporter"/>
    <property type="match status" value="1"/>
</dbReference>
<feature type="domain" description="Autotransporter" evidence="3">
    <location>
        <begin position="876"/>
        <end position="1157"/>
    </location>
</feature>
<keyword evidence="2" id="KW-0812">Transmembrane</keyword>
<accession>A0ABQ4SFR5</accession>
<dbReference type="Gene3D" id="2.160.20.20">
    <property type="match status" value="1"/>
</dbReference>
<feature type="transmembrane region" description="Helical" evidence="2">
    <location>
        <begin position="21"/>
        <end position="40"/>
    </location>
</feature>
<keyword evidence="2" id="KW-1133">Transmembrane helix</keyword>
<dbReference type="Pfam" id="PF18883">
    <property type="entry name" value="AC_1"/>
    <property type="match status" value="1"/>
</dbReference>
<keyword evidence="2" id="KW-0472">Membrane</keyword>
<reference evidence="4" key="2">
    <citation type="submission" date="2021-08" db="EMBL/GenBank/DDBJ databases">
        <authorList>
            <person name="Tani A."/>
            <person name="Ola A."/>
            <person name="Ogura Y."/>
            <person name="Katsura K."/>
            <person name="Hayashi T."/>
        </authorList>
    </citation>
    <scope>NUCLEOTIDE SEQUENCE</scope>
    <source>
        <strain evidence="4">DSM 17168</strain>
    </source>
</reference>
<dbReference type="NCBIfam" id="TIGR01414">
    <property type="entry name" value="autotrans_barl"/>
    <property type="match status" value="1"/>
</dbReference>
<proteinExistence type="predicted"/>
<dbReference type="PANTHER" id="PTHR13802:SF52">
    <property type="entry name" value="MUCIN-4"/>
    <property type="match status" value="1"/>
</dbReference>
<evidence type="ECO:0000313" key="4">
    <source>
        <dbReference type="EMBL" id="GJE02067.1"/>
    </source>
</evidence>
<dbReference type="InterPro" id="IPR011050">
    <property type="entry name" value="Pectin_lyase_fold/virulence"/>
</dbReference>
<protein>
    <recommendedName>
        <fullName evidence="3">Autotransporter domain-containing protein</fullName>
    </recommendedName>
</protein>
<dbReference type="InterPro" id="IPR003886">
    <property type="entry name" value="NIDO_dom"/>
</dbReference>
<evidence type="ECO:0000256" key="1">
    <source>
        <dbReference type="ARBA" id="ARBA00023157"/>
    </source>
</evidence>
<keyword evidence="1" id="KW-1015">Disulfide bond</keyword>
<evidence type="ECO:0000256" key="2">
    <source>
        <dbReference type="SAM" id="Phobius"/>
    </source>
</evidence>
<dbReference type="SUPFAM" id="SSF51126">
    <property type="entry name" value="Pectin lyase-like"/>
    <property type="match status" value="1"/>
</dbReference>
<sequence length="1160" mass="116420">MVAGVGREPVRAQGLERVRGALLVGVSCVGLTVAGALLPAGEAAAQAVAPGFDANQLARNDDGSTGAVALPFAANFFGTTYNQVFVNNNGNVTFGQSLGQFTPVGLGSGYTGPPIIAPFFADVDTRNPASGVTSYGNGTYNGQTAFGVTWPNVGYFSNRVDKTNTFQLILAGRQDTGAGNFDIYFNYNRIQFETGDASGGTNGLGGTSASAGYSAGTGAAGTFLELPGSLVNGALLDGGPNALATGGNGTVPGQFLFPVRNGTVVFARSCGAGDNASTTTVANCGPNRVYDGGIFYTPLNTFTLNVLDNTTINAGATGSAVMVMPTSATAGVTVNVNASATINAPAGAGIEIDGGRYAGPATVTTLGRITAGTVGILARNGLGTLAVTNGGTITAPVGIIGVYAANTALTNSGTITGAIGAATLSSNAAVTNSGTVAFREAGLAAYGTEAVSVVNTGTLTYGADIAAIPSRVRGQLPGITDIGQEFSRFGGTILSDGVTQPFPGIGIAALGGNAAVTNAGTITAQAVGIAAVAAPRGEGAGSRSLSILNTGAITANGVGVFARTLNGNLKLANSGSIIAALGIDAAAAGPTTGASAALLTIGNSGSITGTSGYAVNTAQSTVATRLDNAGTITGGVLLSNGSTFTNSGRFATALTSNFGGGSLDNTGVVALGSQTATFANLSRVTNAGTLDLRTPTASGQLTIAGDYVGRNGTLLVNTSSQTGGADRLVITGAASGTTGVLVNNLTPTTPFTTSPVIVQTGTTLNANAFTLAGTQNFGTLEAVLVRSDLAGGGSTIAVGAVPNAVGLSAPTAVIAARTISTQGGTAVLDRVTEVRTALQTGQTSIPQALQYNGLSQYSALVSKDPIAPNLAPPPPETKSRPAIWARGFGDLERRTGSTSFTFAGNNFFRDLGYNQSTAGFLGGADVVMSGLTKPDDGLILGVMAGYTTSSVRLNRGAGQQDYDGGTVGVYGTYLNGPWFVDALFKVDLLGLDIVGPLLRQSTGLQNYNFTTNVGYRVQLDNNVYVEPTAGLEYISTHFDQQARFTATGVPLVDGDALRGRIGARVGTEFVQDNIRIEPSITGYVYTVLTESGLSGAFTGGIASVSGLRDQGKARGEVQASINFFNLKTGLSGFIRGDFRVGEDLVAGGGRAGLRYQFSSF</sequence>
<dbReference type="InterPro" id="IPR036709">
    <property type="entry name" value="Autotransporte_beta_dom_sf"/>
</dbReference>
<dbReference type="Pfam" id="PF06119">
    <property type="entry name" value="NIDO"/>
    <property type="match status" value="1"/>
</dbReference>
<dbReference type="InterPro" id="IPR005546">
    <property type="entry name" value="Autotransporte_beta"/>
</dbReference>
<dbReference type="Gene3D" id="2.40.128.130">
    <property type="entry name" value="Autotransporter beta-domain"/>
    <property type="match status" value="1"/>
</dbReference>
<dbReference type="InterPro" id="IPR051495">
    <property type="entry name" value="Epithelial_Barrier/Signaling"/>
</dbReference>